<comment type="function">
    <text evidence="6">One of the early assembly proteins it binds 23S rRNA. One of the proteins that surrounds the polypeptide exit tunnel on the outside of the ribosome. Forms the main docking site for trigger factor binding to the ribosome.</text>
</comment>
<comment type="subunit">
    <text evidence="6">Part of the 50S ribosomal subunit. Contacts protein L29, and trigger factor when it is bound to the ribosome.</text>
</comment>
<dbReference type="HAMAP" id="MF_01369_B">
    <property type="entry name" value="Ribosomal_uL23_B"/>
    <property type="match status" value="1"/>
</dbReference>
<dbReference type="SUPFAM" id="SSF54189">
    <property type="entry name" value="Ribosomal proteins S24e, L23 and L15e"/>
    <property type="match status" value="1"/>
</dbReference>
<keyword evidence="2 6" id="KW-0699">rRNA-binding</keyword>
<evidence type="ECO:0000256" key="6">
    <source>
        <dbReference type="HAMAP-Rule" id="MF_01369"/>
    </source>
</evidence>
<evidence type="ECO:0000256" key="2">
    <source>
        <dbReference type="ARBA" id="ARBA00022730"/>
    </source>
</evidence>
<dbReference type="InterPro" id="IPR001014">
    <property type="entry name" value="Ribosomal_uL23_CS"/>
</dbReference>
<dbReference type="InterPro" id="IPR013025">
    <property type="entry name" value="Ribosomal_uL23-like"/>
</dbReference>
<keyword evidence="9" id="KW-1185">Reference proteome</keyword>
<dbReference type="EMBL" id="JBEPIJ010000027">
    <property type="protein sequence ID" value="MES0875289.1"/>
    <property type="molecule type" value="Genomic_DNA"/>
</dbReference>
<name>A0ABV2AF54_9GAMM</name>
<keyword evidence="4 6" id="KW-0689">Ribosomal protein</keyword>
<dbReference type="PANTHER" id="PTHR11620">
    <property type="entry name" value="60S RIBOSOMAL PROTEIN L23A"/>
    <property type="match status" value="1"/>
</dbReference>
<dbReference type="Proteomes" id="UP001465331">
    <property type="component" value="Unassembled WGS sequence"/>
</dbReference>
<evidence type="ECO:0000313" key="9">
    <source>
        <dbReference type="Proteomes" id="UP001465331"/>
    </source>
</evidence>
<dbReference type="PROSITE" id="PS00050">
    <property type="entry name" value="RIBOSOMAL_L23"/>
    <property type="match status" value="1"/>
</dbReference>
<dbReference type="NCBIfam" id="NF004366">
    <property type="entry name" value="PRK05738.3-2"/>
    <property type="match status" value="1"/>
</dbReference>
<reference evidence="8 9" key="1">
    <citation type="submission" date="2024-06" db="EMBL/GenBank/DDBJ databases">
        <authorList>
            <person name="Li Z."/>
            <person name="Jiang Y."/>
        </authorList>
    </citation>
    <scope>NUCLEOTIDE SEQUENCE [LARGE SCALE GENOMIC DNA]</scope>
    <source>
        <strain evidence="8 9">HSW-8</strain>
    </source>
</reference>
<evidence type="ECO:0000256" key="1">
    <source>
        <dbReference type="ARBA" id="ARBA00006700"/>
    </source>
</evidence>
<dbReference type="InterPro" id="IPR012678">
    <property type="entry name" value="Ribosomal_uL23/eL15/eS24_sf"/>
</dbReference>
<sequence>MSKHKTAVDRLHQVILGPVISEKSTRVAEKTNTAVFRVVRNAYKPEIRQAVEKLFNVKVEDVRTLVVKGKRKRFGRFEGRRSDWKKAYVTLAEGQEIDFLSGGAN</sequence>
<proteinExistence type="inferred from homology"/>
<evidence type="ECO:0000256" key="4">
    <source>
        <dbReference type="ARBA" id="ARBA00022980"/>
    </source>
</evidence>
<accession>A0ABV2AF54</accession>
<protein>
    <recommendedName>
        <fullName evidence="6">Large ribosomal subunit protein uL23</fullName>
    </recommendedName>
</protein>
<evidence type="ECO:0000313" key="8">
    <source>
        <dbReference type="EMBL" id="MES0875289.1"/>
    </source>
</evidence>
<dbReference type="NCBIfam" id="NF004363">
    <property type="entry name" value="PRK05738.2-4"/>
    <property type="match status" value="1"/>
</dbReference>
<organism evidence="8 9">
    <name type="scientific">Sinimarinibacterium thermocellulolyticum</name>
    <dbReference type="NCBI Taxonomy" id="3170016"/>
    <lineage>
        <taxon>Bacteria</taxon>
        <taxon>Pseudomonadati</taxon>
        <taxon>Pseudomonadota</taxon>
        <taxon>Gammaproteobacteria</taxon>
        <taxon>Nevskiales</taxon>
        <taxon>Nevskiaceae</taxon>
        <taxon>Sinimarinibacterium</taxon>
    </lineage>
</organism>
<dbReference type="RefSeq" id="WP_352890791.1">
    <property type="nucleotide sequence ID" value="NZ_JBEPIJ010000027.1"/>
</dbReference>
<dbReference type="Gene3D" id="3.30.70.330">
    <property type="match status" value="1"/>
</dbReference>
<dbReference type="Pfam" id="PF00276">
    <property type="entry name" value="Ribosomal_L23"/>
    <property type="match status" value="1"/>
</dbReference>
<dbReference type="GO" id="GO:0005840">
    <property type="term" value="C:ribosome"/>
    <property type="evidence" value="ECO:0007669"/>
    <property type="project" value="UniProtKB-KW"/>
</dbReference>
<evidence type="ECO:0000256" key="5">
    <source>
        <dbReference type="ARBA" id="ARBA00023274"/>
    </source>
</evidence>
<comment type="similarity">
    <text evidence="1 6 7">Belongs to the universal ribosomal protein uL23 family.</text>
</comment>
<dbReference type="NCBIfam" id="NF004359">
    <property type="entry name" value="PRK05738.1-3"/>
    <property type="match status" value="1"/>
</dbReference>
<evidence type="ECO:0000256" key="7">
    <source>
        <dbReference type="RuleBase" id="RU003934"/>
    </source>
</evidence>
<gene>
    <name evidence="6 8" type="primary">rplW</name>
    <name evidence="8" type="ORF">ABSH63_14920</name>
</gene>
<evidence type="ECO:0000256" key="3">
    <source>
        <dbReference type="ARBA" id="ARBA00022884"/>
    </source>
</evidence>
<keyword evidence="5 6" id="KW-0687">Ribonucleoprotein</keyword>
<comment type="caution">
    <text evidence="8">The sequence shown here is derived from an EMBL/GenBank/DDBJ whole genome shotgun (WGS) entry which is preliminary data.</text>
</comment>
<dbReference type="InterPro" id="IPR012677">
    <property type="entry name" value="Nucleotide-bd_a/b_plait_sf"/>
</dbReference>
<keyword evidence="3 6" id="KW-0694">RNA-binding</keyword>